<evidence type="ECO:0000313" key="2">
    <source>
        <dbReference type="Proteomes" id="UP000198131"/>
    </source>
</evidence>
<name>A0A212UHM1_9BACT</name>
<dbReference type="AlphaFoldDB" id="A0A212UHM1"/>
<evidence type="ECO:0000313" key="1">
    <source>
        <dbReference type="EMBL" id="SNC77735.1"/>
    </source>
</evidence>
<keyword evidence="2" id="KW-1185">Reference proteome</keyword>
<dbReference type="Proteomes" id="UP000198131">
    <property type="component" value="Unassembled WGS sequence"/>
</dbReference>
<dbReference type="RefSeq" id="WP_212590459.1">
    <property type="nucleotide sequence ID" value="NZ_FYEW01000007.1"/>
</dbReference>
<proteinExistence type="predicted"/>
<gene>
    <name evidence="1" type="ORF">SAMN06265337_4344</name>
</gene>
<reference evidence="2" key="1">
    <citation type="submission" date="2017-06" db="EMBL/GenBank/DDBJ databases">
        <authorList>
            <person name="Varghese N."/>
            <person name="Submissions S."/>
        </authorList>
    </citation>
    <scope>NUCLEOTIDE SEQUENCE [LARGE SCALE GENOMIC DNA]</scope>
    <source>
        <strain evidence="2">DSM 11116</strain>
    </source>
</reference>
<accession>A0A212UHM1</accession>
<sequence>LPTPAKELPQRAVLHKTDPLDLKTYGGKGYFREATKQRYYFKLYDKALQLQDMGFPDPGPLLRVELKARKMKYLAEAGVVTLADLAKPAALLELGQLLTRNLEQVLFAAPLPLPATLSTSEKRLLTSGSSLRYWEGLSSASLRRTKSDYRRVYAHHIADPVFRVAAQELETVWQHLLTQPEPGAQPATAIPHINPLFRVLPQRMPQEKMPLVNHSLSKEEGGGISERAKPDAHSCKTCGRPINTSNATAKFCSPKERGSAAAKRCRNADSNLRNNKRRALHRIESTPLLFDTRPFIRVPEEVREFVLAA</sequence>
<dbReference type="EMBL" id="FYEW01000007">
    <property type="protein sequence ID" value="SNC77735.1"/>
    <property type="molecule type" value="Genomic_DNA"/>
</dbReference>
<feature type="non-terminal residue" evidence="1">
    <location>
        <position position="1"/>
    </location>
</feature>
<organism evidence="1 2">
    <name type="scientific">Hymenobacter gelipurpurascens</name>
    <dbReference type="NCBI Taxonomy" id="89968"/>
    <lineage>
        <taxon>Bacteria</taxon>
        <taxon>Pseudomonadati</taxon>
        <taxon>Bacteroidota</taxon>
        <taxon>Cytophagia</taxon>
        <taxon>Cytophagales</taxon>
        <taxon>Hymenobacteraceae</taxon>
        <taxon>Hymenobacter</taxon>
    </lineage>
</organism>
<protein>
    <submittedName>
        <fullName evidence="1">Uncharacterized protein</fullName>
    </submittedName>
</protein>